<dbReference type="Proteomes" id="UP001231924">
    <property type="component" value="Unassembled WGS sequence"/>
</dbReference>
<gene>
    <name evidence="3" type="ORF">QRT03_09095</name>
</gene>
<proteinExistence type="predicted"/>
<reference evidence="3 4" key="1">
    <citation type="submission" date="2023-06" db="EMBL/GenBank/DDBJ databases">
        <title>Actinomycetospora Odt1-22.</title>
        <authorList>
            <person name="Supong K."/>
        </authorList>
    </citation>
    <scope>NUCLEOTIDE SEQUENCE [LARGE SCALE GENOMIC DNA]</scope>
    <source>
        <strain evidence="3 4">Odt1-22</strain>
    </source>
</reference>
<dbReference type="PANTHER" id="PTHR43798">
    <property type="entry name" value="MONOACYLGLYCEROL LIPASE"/>
    <property type="match status" value="1"/>
</dbReference>
<accession>A0ABT7M627</accession>
<sequence length="239" mass="26711">MSHSFAFARREWTEAAELLSARYRTVALDMPGFGEAADDTDGLSIELMCRRVADTIRELELTRYVLVGHSMTGKVMQILAGHAGKDLGLSEPPEKTVLITPTPLGTEVGGTEFRRELREMPLDRADAEAFVDARVATPITDEQRRRTVEDFLATSRTAWEWWLDSGTYEDWVERAAPVETEALVVVADLDPTWGLEMQTELTLPHLAHHRVVTVACGHSVPLEAPRRLAELITEFVEQG</sequence>
<evidence type="ECO:0000259" key="2">
    <source>
        <dbReference type="Pfam" id="PF12697"/>
    </source>
</evidence>
<keyword evidence="4" id="KW-1185">Reference proteome</keyword>
<keyword evidence="1 3" id="KW-0378">Hydrolase</keyword>
<dbReference type="InterPro" id="IPR029058">
    <property type="entry name" value="AB_hydrolase_fold"/>
</dbReference>
<dbReference type="Pfam" id="PF12697">
    <property type="entry name" value="Abhydrolase_6"/>
    <property type="match status" value="1"/>
</dbReference>
<dbReference type="InterPro" id="IPR000073">
    <property type="entry name" value="AB_hydrolase_1"/>
</dbReference>
<dbReference type="PANTHER" id="PTHR43798:SF31">
    <property type="entry name" value="AB HYDROLASE SUPERFAMILY PROTEIN YCLE"/>
    <property type="match status" value="1"/>
</dbReference>
<evidence type="ECO:0000256" key="1">
    <source>
        <dbReference type="ARBA" id="ARBA00022801"/>
    </source>
</evidence>
<dbReference type="InterPro" id="IPR050266">
    <property type="entry name" value="AB_hydrolase_sf"/>
</dbReference>
<dbReference type="EMBL" id="JASVWF010000002">
    <property type="protein sequence ID" value="MDL5156109.1"/>
    <property type="molecule type" value="Genomic_DNA"/>
</dbReference>
<organism evidence="3 4">
    <name type="scientific">Actinomycetospora termitidis</name>
    <dbReference type="NCBI Taxonomy" id="3053470"/>
    <lineage>
        <taxon>Bacteria</taxon>
        <taxon>Bacillati</taxon>
        <taxon>Actinomycetota</taxon>
        <taxon>Actinomycetes</taxon>
        <taxon>Pseudonocardiales</taxon>
        <taxon>Pseudonocardiaceae</taxon>
        <taxon>Actinomycetospora</taxon>
    </lineage>
</organism>
<dbReference type="GO" id="GO:0016787">
    <property type="term" value="F:hydrolase activity"/>
    <property type="evidence" value="ECO:0007669"/>
    <property type="project" value="UniProtKB-KW"/>
</dbReference>
<name>A0ABT7M627_9PSEU</name>
<comment type="caution">
    <text evidence="3">The sequence shown here is derived from an EMBL/GenBank/DDBJ whole genome shotgun (WGS) entry which is preliminary data.</text>
</comment>
<dbReference type="SUPFAM" id="SSF53474">
    <property type="entry name" value="alpha/beta-Hydrolases"/>
    <property type="match status" value="1"/>
</dbReference>
<evidence type="ECO:0000313" key="4">
    <source>
        <dbReference type="Proteomes" id="UP001231924"/>
    </source>
</evidence>
<protein>
    <submittedName>
        <fullName evidence="3">Alpha/beta hydrolase</fullName>
    </submittedName>
</protein>
<evidence type="ECO:0000313" key="3">
    <source>
        <dbReference type="EMBL" id="MDL5156109.1"/>
    </source>
</evidence>
<dbReference type="RefSeq" id="WP_286052355.1">
    <property type="nucleotide sequence ID" value="NZ_JASVWF010000002.1"/>
</dbReference>
<dbReference type="Gene3D" id="3.40.50.1820">
    <property type="entry name" value="alpha/beta hydrolase"/>
    <property type="match status" value="1"/>
</dbReference>
<feature type="domain" description="AB hydrolase-1" evidence="2">
    <location>
        <begin position="3"/>
        <end position="230"/>
    </location>
</feature>